<organism evidence="2 3">
    <name type="scientific">Candidatus Yanofskybacteria bacterium RIFCSPHIGHO2_01_FULL_39_8b</name>
    <dbReference type="NCBI Taxonomy" id="1802659"/>
    <lineage>
        <taxon>Bacteria</taxon>
        <taxon>Candidatus Yanofskyibacteriota</taxon>
    </lineage>
</organism>
<reference evidence="2 3" key="1">
    <citation type="journal article" date="2016" name="Nat. Commun.">
        <title>Thousands of microbial genomes shed light on interconnected biogeochemical processes in an aquifer system.</title>
        <authorList>
            <person name="Anantharaman K."/>
            <person name="Brown C.T."/>
            <person name="Hug L.A."/>
            <person name="Sharon I."/>
            <person name="Castelle C.J."/>
            <person name="Probst A.J."/>
            <person name="Thomas B.C."/>
            <person name="Singh A."/>
            <person name="Wilkins M.J."/>
            <person name="Karaoz U."/>
            <person name="Brodie E.L."/>
            <person name="Williams K.H."/>
            <person name="Hubbard S.S."/>
            <person name="Banfield J.F."/>
        </authorList>
    </citation>
    <scope>NUCLEOTIDE SEQUENCE [LARGE SCALE GENOMIC DNA]</scope>
</reference>
<accession>A0A1F8ECZ7</accession>
<comment type="caution">
    <text evidence="2">The sequence shown here is derived from an EMBL/GenBank/DDBJ whole genome shotgun (WGS) entry which is preliminary data.</text>
</comment>
<feature type="region of interest" description="Disordered" evidence="1">
    <location>
        <begin position="27"/>
        <end position="48"/>
    </location>
</feature>
<proteinExistence type="predicted"/>
<dbReference type="Proteomes" id="UP000177594">
    <property type="component" value="Unassembled WGS sequence"/>
</dbReference>
<protein>
    <submittedName>
        <fullName evidence="2">Uncharacterized protein</fullName>
    </submittedName>
</protein>
<evidence type="ECO:0000313" key="3">
    <source>
        <dbReference type="Proteomes" id="UP000177594"/>
    </source>
</evidence>
<evidence type="ECO:0000313" key="2">
    <source>
        <dbReference type="EMBL" id="OGM98781.1"/>
    </source>
</evidence>
<sequence length="147" mass="16521">MAEAPISTIEHDIIDLEKKLQEKKADLEREKIGGSGGLAGEDHPSEKEMLHEAVGEKIKEHIPAYQPKSLVVQPSTPIATEPPSYLSQELKDKIKEIVQLVFSKNLEEGIKEIVKTGNMAIIDAFHDILVDELYNQLIEKRKLDKVE</sequence>
<name>A0A1F8ECZ7_9BACT</name>
<dbReference type="EMBL" id="MGIZ01000032">
    <property type="protein sequence ID" value="OGM98781.1"/>
    <property type="molecule type" value="Genomic_DNA"/>
</dbReference>
<evidence type="ECO:0000256" key="1">
    <source>
        <dbReference type="SAM" id="MobiDB-lite"/>
    </source>
</evidence>
<dbReference type="AlphaFoldDB" id="A0A1F8ECZ7"/>
<gene>
    <name evidence="2" type="ORF">A2817_00210</name>
</gene>